<dbReference type="Proteomes" id="UP000664382">
    <property type="component" value="Unassembled WGS sequence"/>
</dbReference>
<dbReference type="EMBL" id="JAGDYM010000004">
    <property type="protein sequence ID" value="MBO1900771.1"/>
    <property type="molecule type" value="Genomic_DNA"/>
</dbReference>
<feature type="compositionally biased region" description="Basic and acidic residues" evidence="1">
    <location>
        <begin position="198"/>
        <end position="210"/>
    </location>
</feature>
<evidence type="ECO:0000313" key="2">
    <source>
        <dbReference type="EMBL" id="MBO1900771.1"/>
    </source>
</evidence>
<name>A0A939MLR1_9MICO</name>
<organism evidence="2 3">
    <name type="scientific">Leucobacter weissii</name>
    <dbReference type="NCBI Taxonomy" id="1983706"/>
    <lineage>
        <taxon>Bacteria</taxon>
        <taxon>Bacillati</taxon>
        <taxon>Actinomycetota</taxon>
        <taxon>Actinomycetes</taxon>
        <taxon>Micrococcales</taxon>
        <taxon>Microbacteriaceae</taxon>
        <taxon>Leucobacter</taxon>
    </lineage>
</organism>
<evidence type="ECO:0000256" key="1">
    <source>
        <dbReference type="SAM" id="MobiDB-lite"/>
    </source>
</evidence>
<dbReference type="Pfam" id="PF13830">
    <property type="entry name" value="DUF4192"/>
    <property type="match status" value="1"/>
</dbReference>
<keyword evidence="3" id="KW-1185">Reference proteome</keyword>
<reference evidence="2" key="1">
    <citation type="submission" date="2021-03" db="EMBL/GenBank/DDBJ databases">
        <title>Leucobacter chromiisoli sp. nov., isolated from chromium-containing soil of chemical plant.</title>
        <authorList>
            <person name="Xu Z."/>
        </authorList>
    </citation>
    <scope>NUCLEOTIDE SEQUENCE</scope>
    <source>
        <strain evidence="2">S27</strain>
    </source>
</reference>
<gene>
    <name evidence="2" type="ORF">J4H92_02275</name>
</gene>
<accession>A0A939MLR1</accession>
<evidence type="ECO:0000313" key="3">
    <source>
        <dbReference type="Proteomes" id="UP000664382"/>
    </source>
</evidence>
<protein>
    <submittedName>
        <fullName evidence="2">DUF4192 family protein</fullName>
    </submittedName>
</protein>
<dbReference type="InterPro" id="IPR025447">
    <property type="entry name" value="DUF4192"/>
</dbReference>
<feature type="region of interest" description="Disordered" evidence="1">
    <location>
        <begin position="198"/>
        <end position="223"/>
    </location>
</feature>
<proteinExistence type="predicted"/>
<dbReference type="RefSeq" id="WP_208095506.1">
    <property type="nucleotide sequence ID" value="NZ_JAGDYM010000004.1"/>
</dbReference>
<dbReference type="AlphaFoldDB" id="A0A939MLR1"/>
<comment type="caution">
    <text evidence="2">The sequence shown here is derived from an EMBL/GenBank/DDBJ whole genome shotgun (WGS) entry which is preliminary data.</text>
</comment>
<sequence>MPPPPPLTGSDQRSVLRCGTTADLLAALPFLTGFTAENSLFIVMFEGSRSGHVARMDLPRDQEDPGMGLLIDAVCELLRATGAGAEAPALVIVSDDAFASSGGAPWRGLARQLRGRFRREGWRLRDLAVMARDGWASLMGEARPRVGRPLDEIRASPIAAAAAAAIGPTDAPRPLSELGRIGPADASRAAAVVDRLAELDRRESPDREEAGGSGAEETARASRADASVWLHGTARVAEACFRSEDVPDSRLCARFVRAAEDPRRWLLLALTAVTRARFVMDAVQEAEDLVPGRFSEVPIDLDAGPTPGPARGWSIRRILCSLAAQRAGAEKIRRTIEVVGSIAAHTPEARRPGLLALLAWAWWLRGTQTVASGLLDDALRLTPGHELSLMMQRLIATPPAWTRRPVGDG</sequence>